<dbReference type="Proteomes" id="UP000299102">
    <property type="component" value="Unassembled WGS sequence"/>
</dbReference>
<comment type="caution">
    <text evidence="1">The sequence shown here is derived from an EMBL/GenBank/DDBJ whole genome shotgun (WGS) entry which is preliminary data.</text>
</comment>
<organism evidence="1 2">
    <name type="scientific">Eumeta variegata</name>
    <name type="common">Bagworm moth</name>
    <name type="synonym">Eumeta japonica</name>
    <dbReference type="NCBI Taxonomy" id="151549"/>
    <lineage>
        <taxon>Eukaryota</taxon>
        <taxon>Metazoa</taxon>
        <taxon>Ecdysozoa</taxon>
        <taxon>Arthropoda</taxon>
        <taxon>Hexapoda</taxon>
        <taxon>Insecta</taxon>
        <taxon>Pterygota</taxon>
        <taxon>Neoptera</taxon>
        <taxon>Endopterygota</taxon>
        <taxon>Lepidoptera</taxon>
        <taxon>Glossata</taxon>
        <taxon>Ditrysia</taxon>
        <taxon>Tineoidea</taxon>
        <taxon>Psychidae</taxon>
        <taxon>Oiketicinae</taxon>
        <taxon>Eumeta</taxon>
    </lineage>
</organism>
<reference evidence="1 2" key="1">
    <citation type="journal article" date="2019" name="Commun. Biol.">
        <title>The bagworm genome reveals a unique fibroin gene that provides high tensile strength.</title>
        <authorList>
            <person name="Kono N."/>
            <person name="Nakamura H."/>
            <person name="Ohtoshi R."/>
            <person name="Tomita M."/>
            <person name="Numata K."/>
            <person name="Arakawa K."/>
        </authorList>
    </citation>
    <scope>NUCLEOTIDE SEQUENCE [LARGE SCALE GENOMIC DNA]</scope>
</reference>
<evidence type="ECO:0000313" key="2">
    <source>
        <dbReference type="Proteomes" id="UP000299102"/>
    </source>
</evidence>
<dbReference type="EMBL" id="BGZK01001306">
    <property type="protein sequence ID" value="GBP76842.1"/>
    <property type="molecule type" value="Genomic_DNA"/>
</dbReference>
<name>A0A4C1YPM3_EUMVA</name>
<dbReference type="AlphaFoldDB" id="A0A4C1YPM3"/>
<evidence type="ECO:0000313" key="1">
    <source>
        <dbReference type="EMBL" id="GBP76842.1"/>
    </source>
</evidence>
<gene>
    <name evidence="1" type="ORF">EVAR_49131_1</name>
</gene>
<proteinExistence type="predicted"/>
<sequence length="123" mass="13795">MHIRRRAPEVARRSLGRAAAQGFAFRAPYVKLIGTLQTVENYARSSALNRQYFSVNACRVVQVAIPPADVTLSSLLPRPRPAQPPPDVCVAFRQFIVSWWRRAPNLGSNCQTTIIIVPRLRSL</sequence>
<keyword evidence="2" id="KW-1185">Reference proteome</keyword>
<protein>
    <submittedName>
        <fullName evidence="1">Uncharacterized protein</fullName>
    </submittedName>
</protein>
<accession>A0A4C1YPM3</accession>